<dbReference type="Pfam" id="PF01042">
    <property type="entry name" value="Ribonuc_L-PSP"/>
    <property type="match status" value="1"/>
</dbReference>
<gene>
    <name evidence="1" type="ORF">BDY17DRAFT_323364</name>
</gene>
<dbReference type="InterPro" id="IPR035959">
    <property type="entry name" value="RutC-like_sf"/>
</dbReference>
<dbReference type="AlphaFoldDB" id="A0A6A6PXT6"/>
<protein>
    <submittedName>
        <fullName evidence="1">Uncharacterized protein</fullName>
    </submittedName>
</protein>
<reference evidence="1" key="1">
    <citation type="journal article" date="2020" name="Stud. Mycol.">
        <title>101 Dothideomycetes genomes: a test case for predicting lifestyles and emergence of pathogens.</title>
        <authorList>
            <person name="Haridas S."/>
            <person name="Albert R."/>
            <person name="Binder M."/>
            <person name="Bloem J."/>
            <person name="Labutti K."/>
            <person name="Salamov A."/>
            <person name="Andreopoulos B."/>
            <person name="Baker S."/>
            <person name="Barry K."/>
            <person name="Bills G."/>
            <person name="Bluhm B."/>
            <person name="Cannon C."/>
            <person name="Castanera R."/>
            <person name="Culley D."/>
            <person name="Daum C."/>
            <person name="Ezra D."/>
            <person name="Gonzalez J."/>
            <person name="Henrissat B."/>
            <person name="Kuo A."/>
            <person name="Liang C."/>
            <person name="Lipzen A."/>
            <person name="Lutzoni F."/>
            <person name="Magnuson J."/>
            <person name="Mondo S."/>
            <person name="Nolan M."/>
            <person name="Ohm R."/>
            <person name="Pangilinan J."/>
            <person name="Park H.-J."/>
            <person name="Ramirez L."/>
            <person name="Alfaro M."/>
            <person name="Sun H."/>
            <person name="Tritt A."/>
            <person name="Yoshinaga Y."/>
            <person name="Zwiers L.-H."/>
            <person name="Turgeon B."/>
            <person name="Goodwin S."/>
            <person name="Spatafora J."/>
            <person name="Crous P."/>
            <person name="Grigoriev I."/>
        </authorList>
    </citation>
    <scope>NUCLEOTIDE SEQUENCE</scope>
    <source>
        <strain evidence="1">CBS 113389</strain>
    </source>
</reference>
<evidence type="ECO:0000313" key="2">
    <source>
        <dbReference type="Proteomes" id="UP000799767"/>
    </source>
</evidence>
<name>A0A6A6PXT6_9PEZI</name>
<dbReference type="Gene3D" id="3.30.1330.40">
    <property type="entry name" value="RutC-like"/>
    <property type="match status" value="1"/>
</dbReference>
<dbReference type="InterPro" id="IPR006175">
    <property type="entry name" value="YjgF/YER057c/UK114"/>
</dbReference>
<organism evidence="1 2">
    <name type="scientific">Neohortaea acidophila</name>
    <dbReference type="NCBI Taxonomy" id="245834"/>
    <lineage>
        <taxon>Eukaryota</taxon>
        <taxon>Fungi</taxon>
        <taxon>Dikarya</taxon>
        <taxon>Ascomycota</taxon>
        <taxon>Pezizomycotina</taxon>
        <taxon>Dothideomycetes</taxon>
        <taxon>Dothideomycetidae</taxon>
        <taxon>Mycosphaerellales</taxon>
        <taxon>Teratosphaeriaceae</taxon>
        <taxon>Neohortaea</taxon>
    </lineage>
</organism>
<evidence type="ECO:0000313" key="1">
    <source>
        <dbReference type="EMBL" id="KAF2484519.1"/>
    </source>
</evidence>
<dbReference type="OrthoDB" id="309640at2759"/>
<accession>A0A6A6PXT6</accession>
<dbReference type="Proteomes" id="UP000799767">
    <property type="component" value="Unassembled WGS sequence"/>
</dbReference>
<proteinExistence type="predicted"/>
<keyword evidence="2" id="KW-1185">Reference proteome</keyword>
<dbReference type="GeneID" id="54478000"/>
<dbReference type="SUPFAM" id="SSF55298">
    <property type="entry name" value="YjgF-like"/>
    <property type="match status" value="1"/>
</dbReference>
<sequence length="150" mass="16039">MAAATSPLITFLDPPSLGPPHPVFCSLSVIPLSDSVNQVNISGQVAQTPTGDVPEGLGPQMHVILSRITTCLEAVGATVHDISVFKYYFTEKARDREDFLPFITDIMLPWLQGSRPASSALIVKALSQPEFLCEFEAQVVVRAKAAGSAS</sequence>
<dbReference type="RefSeq" id="XP_033591088.1">
    <property type="nucleotide sequence ID" value="XM_033736998.1"/>
</dbReference>
<dbReference type="EMBL" id="MU001634">
    <property type="protein sequence ID" value="KAF2484519.1"/>
    <property type="molecule type" value="Genomic_DNA"/>
</dbReference>